<proteinExistence type="inferred from homology"/>
<dbReference type="NCBIfam" id="NF003588">
    <property type="entry name" value="PRK05254.1-1"/>
    <property type="match status" value="1"/>
</dbReference>
<dbReference type="InterPro" id="IPR018085">
    <property type="entry name" value="Ura-DNA_Glyclase_AS"/>
</dbReference>
<evidence type="ECO:0000256" key="7">
    <source>
        <dbReference type="ARBA" id="ARBA00022801"/>
    </source>
</evidence>
<name>A0A2N7L6G9_9GAMM</name>
<reference evidence="14" key="1">
    <citation type="submission" date="2016-07" db="EMBL/GenBank/DDBJ databases">
        <title>Nontailed viruses are major unrecognized killers of bacteria in the ocean.</title>
        <authorList>
            <person name="Kauffman K."/>
            <person name="Hussain F."/>
            <person name="Yang J."/>
            <person name="Arevalo P."/>
            <person name="Brown J."/>
            <person name="Cutler M."/>
            <person name="Kelly L."/>
            <person name="Polz M.F."/>
        </authorList>
    </citation>
    <scope>NUCLEOTIDE SEQUENCE [LARGE SCALE GENOMIC DNA]</scope>
    <source>
        <strain evidence="14">10N.261.45.A10</strain>
    </source>
</reference>
<comment type="function">
    <text evidence="2 9 11">Excises uracil residues from the DNA which can arise as a result of misincorporation of dUMP residues by DNA polymerase or due to deamination of cytosine.</text>
</comment>
<feature type="active site" description="Proton acceptor" evidence="9 10">
    <location>
        <position position="64"/>
    </location>
</feature>
<dbReference type="Gene3D" id="3.40.470.10">
    <property type="entry name" value="Uracil-DNA glycosylase-like domain"/>
    <property type="match status" value="1"/>
</dbReference>
<evidence type="ECO:0000259" key="12">
    <source>
        <dbReference type="SMART" id="SM00986"/>
    </source>
</evidence>
<dbReference type="GO" id="GO:0005737">
    <property type="term" value="C:cytoplasm"/>
    <property type="evidence" value="ECO:0007669"/>
    <property type="project" value="UniProtKB-SubCell"/>
</dbReference>
<organism evidence="13 14">
    <name type="scientific">Enterovibrio norvegicus</name>
    <dbReference type="NCBI Taxonomy" id="188144"/>
    <lineage>
        <taxon>Bacteria</taxon>
        <taxon>Pseudomonadati</taxon>
        <taxon>Pseudomonadota</taxon>
        <taxon>Gammaproteobacteria</taxon>
        <taxon>Vibrionales</taxon>
        <taxon>Vibrionaceae</taxon>
        <taxon>Enterovibrio</taxon>
    </lineage>
</organism>
<evidence type="ECO:0000256" key="8">
    <source>
        <dbReference type="ARBA" id="ARBA00023204"/>
    </source>
</evidence>
<dbReference type="SMART" id="SM00986">
    <property type="entry name" value="UDG"/>
    <property type="match status" value="1"/>
</dbReference>
<evidence type="ECO:0000256" key="11">
    <source>
        <dbReference type="RuleBase" id="RU003780"/>
    </source>
</evidence>
<keyword evidence="8 9" id="KW-0234">DNA repair</keyword>
<dbReference type="InterPro" id="IPR005122">
    <property type="entry name" value="Uracil-DNA_glycosylase-like"/>
</dbReference>
<dbReference type="Proteomes" id="UP000235387">
    <property type="component" value="Unassembled WGS sequence"/>
</dbReference>
<dbReference type="NCBIfam" id="TIGR00628">
    <property type="entry name" value="ung"/>
    <property type="match status" value="1"/>
</dbReference>
<evidence type="ECO:0000256" key="4">
    <source>
        <dbReference type="ARBA" id="ARBA00012030"/>
    </source>
</evidence>
<dbReference type="GO" id="GO:0097510">
    <property type="term" value="P:base-excision repair, AP site formation via deaminated base removal"/>
    <property type="evidence" value="ECO:0007669"/>
    <property type="project" value="TreeGrafter"/>
</dbReference>
<dbReference type="HAMAP" id="MF_00148">
    <property type="entry name" value="UDG"/>
    <property type="match status" value="1"/>
</dbReference>
<evidence type="ECO:0000256" key="5">
    <source>
        <dbReference type="ARBA" id="ARBA00018429"/>
    </source>
</evidence>
<dbReference type="PROSITE" id="PS00130">
    <property type="entry name" value="U_DNA_GLYCOSYLASE"/>
    <property type="match status" value="1"/>
</dbReference>
<evidence type="ECO:0000313" key="13">
    <source>
        <dbReference type="EMBL" id="PMN89297.1"/>
    </source>
</evidence>
<dbReference type="NCBIfam" id="NF003589">
    <property type="entry name" value="PRK05254.1-2"/>
    <property type="match status" value="1"/>
</dbReference>
<dbReference type="PANTHER" id="PTHR11264">
    <property type="entry name" value="URACIL-DNA GLYCOSYLASE"/>
    <property type="match status" value="1"/>
</dbReference>
<comment type="catalytic activity">
    <reaction evidence="1 9 11">
        <text>Hydrolyzes single-stranded DNA or mismatched double-stranded DNA and polynucleotides, releasing free uracil.</text>
        <dbReference type="EC" id="3.2.2.27"/>
    </reaction>
</comment>
<sequence>MTEAVTWHEVIGREEEQDYFKQTMTYVTEVRDSGTVVFPPPEDVFNAFDFTALSEVKVVILGQDPYHGPNQAHGLCFSVLPGIKTPPSLVNMYKELAQDIEGFSIPNHGYLKSWANQGVLLLNTVLTVEQGNAHSHAHLGWETFTDRIIEAVNAHTDGVVFLLWGAHARKKGRVIDRTRHHVLEAPHPSPLSAHRGFLGCGHFSQTNQFLSEQGKAPIDWQPVLD</sequence>
<keyword evidence="9" id="KW-0963">Cytoplasm</keyword>
<dbReference type="AlphaFoldDB" id="A0A2N7L6G9"/>
<comment type="similarity">
    <text evidence="3 9 11">Belongs to the uracil-DNA glycosylase (UDG) superfamily. UNG family.</text>
</comment>
<dbReference type="EC" id="3.2.2.27" evidence="4 9"/>
<dbReference type="STRING" id="1190603.A1OO_02660"/>
<keyword evidence="7 9" id="KW-0378">Hydrolase</keyword>
<dbReference type="RefSeq" id="WP_102391796.1">
    <property type="nucleotide sequence ID" value="NZ_MDAL01000044.1"/>
</dbReference>
<dbReference type="Pfam" id="PF03167">
    <property type="entry name" value="UDG"/>
    <property type="match status" value="1"/>
</dbReference>
<evidence type="ECO:0000256" key="10">
    <source>
        <dbReference type="PROSITE-ProRule" id="PRU10072"/>
    </source>
</evidence>
<dbReference type="InterPro" id="IPR002043">
    <property type="entry name" value="UDG_fam1"/>
</dbReference>
<dbReference type="SUPFAM" id="SSF52141">
    <property type="entry name" value="Uracil-DNA glycosylase-like"/>
    <property type="match status" value="1"/>
</dbReference>
<dbReference type="NCBIfam" id="NF003592">
    <property type="entry name" value="PRK05254.1-5"/>
    <property type="match status" value="1"/>
</dbReference>
<protein>
    <recommendedName>
        <fullName evidence="5 9">Uracil-DNA glycosylase</fullName>
        <shortName evidence="9">UDG</shortName>
        <ecNumber evidence="4 9">3.2.2.27</ecNumber>
    </recommendedName>
</protein>
<dbReference type="InterPro" id="IPR036895">
    <property type="entry name" value="Uracil-DNA_glycosylase-like_sf"/>
</dbReference>
<evidence type="ECO:0000256" key="1">
    <source>
        <dbReference type="ARBA" id="ARBA00001400"/>
    </source>
</evidence>
<evidence type="ECO:0000256" key="9">
    <source>
        <dbReference type="HAMAP-Rule" id="MF_00148"/>
    </source>
</evidence>
<dbReference type="EMBL" id="MDAL01000044">
    <property type="protein sequence ID" value="PMN89297.1"/>
    <property type="molecule type" value="Genomic_DNA"/>
</dbReference>
<evidence type="ECO:0000256" key="6">
    <source>
        <dbReference type="ARBA" id="ARBA00022763"/>
    </source>
</evidence>
<dbReference type="FunFam" id="3.40.470.10:FF:000001">
    <property type="entry name" value="Uracil-DNA glycosylase"/>
    <property type="match status" value="1"/>
</dbReference>
<dbReference type="PANTHER" id="PTHR11264:SF0">
    <property type="entry name" value="URACIL-DNA GLYCOSYLASE"/>
    <property type="match status" value="1"/>
</dbReference>
<evidence type="ECO:0000256" key="2">
    <source>
        <dbReference type="ARBA" id="ARBA00002631"/>
    </source>
</evidence>
<dbReference type="CDD" id="cd10027">
    <property type="entry name" value="UDG-F1-like"/>
    <property type="match status" value="1"/>
</dbReference>
<comment type="subcellular location">
    <subcellularLocation>
        <location evidence="9">Cytoplasm</location>
    </subcellularLocation>
</comment>
<evidence type="ECO:0000313" key="14">
    <source>
        <dbReference type="Proteomes" id="UP000235387"/>
    </source>
</evidence>
<evidence type="ECO:0000256" key="3">
    <source>
        <dbReference type="ARBA" id="ARBA00008184"/>
    </source>
</evidence>
<feature type="domain" description="Uracil-DNA glycosylase-like" evidence="12">
    <location>
        <begin position="49"/>
        <end position="210"/>
    </location>
</feature>
<keyword evidence="6 9" id="KW-0227">DNA damage</keyword>
<comment type="caution">
    <text evidence="13">The sequence shown here is derived from an EMBL/GenBank/DDBJ whole genome shotgun (WGS) entry which is preliminary data.</text>
</comment>
<dbReference type="GO" id="GO:0004844">
    <property type="term" value="F:uracil DNA N-glycosylase activity"/>
    <property type="evidence" value="ECO:0007669"/>
    <property type="project" value="UniProtKB-UniRule"/>
</dbReference>
<dbReference type="SMART" id="SM00987">
    <property type="entry name" value="UreE_C"/>
    <property type="match status" value="1"/>
</dbReference>
<gene>
    <name evidence="9" type="primary">ung</name>
    <name evidence="13" type="ORF">BCT23_23195</name>
</gene>
<dbReference type="NCBIfam" id="NF003591">
    <property type="entry name" value="PRK05254.1-4"/>
    <property type="match status" value="1"/>
</dbReference>
<accession>A0A2N7L6G9</accession>